<dbReference type="GO" id="GO:0008889">
    <property type="term" value="F:glycerophosphodiester phosphodiesterase activity"/>
    <property type="evidence" value="ECO:0007669"/>
    <property type="project" value="UniProtKB-EC"/>
</dbReference>
<keyword evidence="7" id="KW-0812">Transmembrane</keyword>
<keyword evidence="7" id="KW-1133">Transmembrane helix</keyword>
<dbReference type="PROSITE" id="PS51704">
    <property type="entry name" value="GP_PDE"/>
    <property type="match status" value="1"/>
</dbReference>
<comment type="similarity">
    <text evidence="1">Belongs to the glycerophosphoryl diester phosphodiesterase family.</text>
</comment>
<reference evidence="9 10" key="1">
    <citation type="journal article" date="2019" name="Sci. Rep.">
        <title>Nanopore sequencing improves the draft genome of the human pathogenic amoeba Naegleria fowleri.</title>
        <authorList>
            <person name="Liechti N."/>
            <person name="Schurch N."/>
            <person name="Bruggmann R."/>
            <person name="Wittwer M."/>
        </authorList>
    </citation>
    <scope>NUCLEOTIDE SEQUENCE [LARGE SCALE GENOMIC DNA]</scope>
    <source>
        <strain evidence="9 10">ATCC 30894</strain>
    </source>
</reference>
<feature type="transmembrane region" description="Helical" evidence="7">
    <location>
        <begin position="336"/>
        <end position="362"/>
    </location>
</feature>
<evidence type="ECO:0000256" key="5">
    <source>
        <dbReference type="ARBA" id="ARBA00022801"/>
    </source>
</evidence>
<evidence type="ECO:0000256" key="1">
    <source>
        <dbReference type="ARBA" id="ARBA00007277"/>
    </source>
</evidence>
<dbReference type="AlphaFoldDB" id="A0A6A5B7V3"/>
<comment type="caution">
    <text evidence="9">The sequence shown here is derived from an EMBL/GenBank/DDBJ whole genome shotgun (WGS) entry which is preliminary data.</text>
</comment>
<dbReference type="PANTHER" id="PTHR43620">
    <property type="entry name" value="GLYCEROPHOSPHORYL DIESTER PHOSPHODIESTERASE"/>
    <property type="match status" value="1"/>
</dbReference>
<accession>A0A6A5B7V3</accession>
<dbReference type="Gene3D" id="3.20.20.190">
    <property type="entry name" value="Phosphatidylinositol (PI) phosphodiesterase"/>
    <property type="match status" value="1"/>
</dbReference>
<dbReference type="PANTHER" id="PTHR43620:SF7">
    <property type="entry name" value="GLYCEROPHOSPHODIESTER PHOSPHODIESTERASE GDPD5-RELATED"/>
    <property type="match status" value="1"/>
</dbReference>
<dbReference type="VEuPathDB" id="AmoebaDB:FDP41_008241"/>
<evidence type="ECO:0000256" key="4">
    <source>
        <dbReference type="ARBA" id="ARBA00022798"/>
    </source>
</evidence>
<evidence type="ECO:0000313" key="10">
    <source>
        <dbReference type="Proteomes" id="UP000444721"/>
    </source>
</evidence>
<dbReference type="Proteomes" id="UP000444721">
    <property type="component" value="Unassembled WGS sequence"/>
</dbReference>
<dbReference type="SUPFAM" id="SSF51695">
    <property type="entry name" value="PLC-like phosphodiesterases"/>
    <property type="match status" value="1"/>
</dbReference>
<dbReference type="EC" id="3.1.4.46" evidence="2"/>
<dbReference type="InterPro" id="IPR030395">
    <property type="entry name" value="GP_PDE_dom"/>
</dbReference>
<evidence type="ECO:0000313" key="9">
    <source>
        <dbReference type="EMBL" id="KAF0973537.1"/>
    </source>
</evidence>
<feature type="domain" description="GP-PDE" evidence="8">
    <location>
        <begin position="17"/>
        <end position="325"/>
    </location>
</feature>
<organism evidence="9 10">
    <name type="scientific">Naegleria fowleri</name>
    <name type="common">Brain eating amoeba</name>
    <dbReference type="NCBI Taxonomy" id="5763"/>
    <lineage>
        <taxon>Eukaryota</taxon>
        <taxon>Discoba</taxon>
        <taxon>Heterolobosea</taxon>
        <taxon>Tetramitia</taxon>
        <taxon>Eutetramitia</taxon>
        <taxon>Vahlkampfiidae</taxon>
        <taxon>Naegleria</taxon>
    </lineage>
</organism>
<dbReference type="VEuPathDB" id="AmoebaDB:NF0002960"/>
<dbReference type="GO" id="GO:0006071">
    <property type="term" value="P:glycerol metabolic process"/>
    <property type="evidence" value="ECO:0007669"/>
    <property type="project" value="UniProtKB-KW"/>
</dbReference>
<dbReference type="EMBL" id="VFQX01000060">
    <property type="protein sequence ID" value="KAF0973537.1"/>
    <property type="molecule type" value="Genomic_DNA"/>
</dbReference>
<dbReference type="VEuPathDB" id="AmoebaDB:NfTy_091120"/>
<dbReference type="GeneID" id="68115459"/>
<protein>
    <recommendedName>
        <fullName evidence="2">glycerophosphodiester phosphodiesterase</fullName>
        <ecNumber evidence="2">3.1.4.46</ecNumber>
    </recommendedName>
</protein>
<keyword evidence="4" id="KW-0319">Glycerol metabolism</keyword>
<evidence type="ECO:0000259" key="8">
    <source>
        <dbReference type="PROSITE" id="PS51704"/>
    </source>
</evidence>
<dbReference type="OMA" id="ARHEPNI"/>
<gene>
    <name evidence="9" type="ORF">FDP41_008241</name>
</gene>
<keyword evidence="3" id="KW-0732">Signal</keyword>
<dbReference type="GO" id="GO:0006629">
    <property type="term" value="P:lipid metabolic process"/>
    <property type="evidence" value="ECO:0007669"/>
    <property type="project" value="InterPro"/>
</dbReference>
<evidence type="ECO:0000256" key="3">
    <source>
        <dbReference type="ARBA" id="ARBA00022729"/>
    </source>
</evidence>
<evidence type="ECO:0000256" key="6">
    <source>
        <dbReference type="ARBA" id="ARBA00047512"/>
    </source>
</evidence>
<dbReference type="Pfam" id="PF03009">
    <property type="entry name" value="GDPD"/>
    <property type="match status" value="1"/>
</dbReference>
<dbReference type="InterPro" id="IPR017946">
    <property type="entry name" value="PLC-like_Pdiesterase_TIM-brl"/>
</dbReference>
<name>A0A6A5B7V3_NAEFO</name>
<keyword evidence="5" id="KW-0378">Hydrolase</keyword>
<dbReference type="OrthoDB" id="1058301at2759"/>
<keyword evidence="10" id="KW-1185">Reference proteome</keyword>
<evidence type="ECO:0000256" key="7">
    <source>
        <dbReference type="SAM" id="Phobius"/>
    </source>
</evidence>
<keyword evidence="7" id="KW-0472">Membrane</keyword>
<comment type="catalytic activity">
    <reaction evidence="6">
        <text>a sn-glycero-3-phosphodiester + H2O = an alcohol + sn-glycerol 3-phosphate + H(+)</text>
        <dbReference type="Rhea" id="RHEA:12969"/>
        <dbReference type="ChEBI" id="CHEBI:15377"/>
        <dbReference type="ChEBI" id="CHEBI:15378"/>
        <dbReference type="ChEBI" id="CHEBI:30879"/>
        <dbReference type="ChEBI" id="CHEBI:57597"/>
        <dbReference type="ChEBI" id="CHEBI:83408"/>
        <dbReference type="EC" id="3.1.4.46"/>
    </reaction>
</comment>
<sequence length="410" mass="46524">MATILSLLSSGTQAKGFDVIGHRGAPNLRPEHSYESYLLAQQNGADYIEFDVMPSKDGILMCTHSFELDEVTNVASVAKFADRKKTKTVEFKTYTGWFIEDFTAAELQELRLKERYPNPRGTKFDTLFVMPTLEEAIRFVNAITPSSITLSNQKIKLYIETKHPKYFANVLNVEVNQLLVNELSKFEYLEWTMFQSFESTSLIAIRKILQDRSITPLGYVMLVDVNRTQFDTNQPYSEYLTEEGIRKIANFGGTGIGPHYSLVTKEWVEKVHANNLITHPYTFRSEPYFMQKTPYSSFKDMVTTFIEIGVDGIFTEDLIQTREILSEYQNNGIRNVIMALTIIAIAIIAIVTIASVVTACVFKRRKQFASSTLPETVSSQQHLTKSSNGKVYGIDESAESDQARLIPNKQ</sequence>
<dbReference type="RefSeq" id="XP_044558250.1">
    <property type="nucleotide sequence ID" value="XM_044712074.1"/>
</dbReference>
<proteinExistence type="inferred from homology"/>
<evidence type="ECO:0000256" key="2">
    <source>
        <dbReference type="ARBA" id="ARBA00012247"/>
    </source>
</evidence>